<evidence type="ECO:0000256" key="3">
    <source>
        <dbReference type="ARBA" id="ARBA00022475"/>
    </source>
</evidence>
<dbReference type="GO" id="GO:1990138">
    <property type="term" value="P:neuron projection extension"/>
    <property type="evidence" value="ECO:0007669"/>
    <property type="project" value="TreeGrafter"/>
</dbReference>
<accession>A0A7M4F1V9</accession>
<dbReference type="InterPro" id="IPR026144">
    <property type="entry name" value="Neuritin_fam"/>
</dbReference>
<dbReference type="PANTHER" id="PTHR15902">
    <property type="entry name" value="NEURITIN-RELATED"/>
    <property type="match status" value="1"/>
</dbReference>
<evidence type="ECO:0000256" key="4">
    <source>
        <dbReference type="ARBA" id="ARBA00022622"/>
    </source>
</evidence>
<keyword evidence="4" id="KW-0336">GPI-anchor</keyword>
<dbReference type="GeneTree" id="ENSGT00530000063853"/>
<evidence type="ECO:0008006" key="11">
    <source>
        <dbReference type="Google" id="ProtNLM"/>
    </source>
</evidence>
<evidence type="ECO:0000256" key="6">
    <source>
        <dbReference type="ARBA" id="ARBA00023136"/>
    </source>
</evidence>
<comment type="subcellular location">
    <subcellularLocation>
        <location evidence="1">Cell membrane</location>
        <topology evidence="1">Lipid-anchor</topology>
        <topology evidence="1">GPI-anchor</topology>
    </subcellularLocation>
</comment>
<evidence type="ECO:0000313" key="9">
    <source>
        <dbReference type="Ensembl" id="ENSCPRP00005017263.1"/>
    </source>
</evidence>
<name>A0A7M4F1V9_CROPO</name>
<keyword evidence="5" id="KW-0732">Signal</keyword>
<reference evidence="9" key="1">
    <citation type="submission" date="2025-08" db="UniProtKB">
        <authorList>
            <consortium name="Ensembl"/>
        </authorList>
    </citation>
    <scope>IDENTIFICATION</scope>
</reference>
<sequence>MVKARAPQPTHPSQVPAQLTLENFQGCRARGGNAKPRLFPGYLARPLASERTCENIYQGFSDCVLKLGERMAAYSSGAGERDEGQGLRTVCGYWEEFHTCAMTALWDCQKEAVSIWEMLKKESRKIKFQGSLFDLCSPSGSRSFSLTNISNLSVLSISLMVIWLNL</sequence>
<evidence type="ECO:0000256" key="1">
    <source>
        <dbReference type="ARBA" id="ARBA00004609"/>
    </source>
</evidence>
<evidence type="ECO:0000256" key="7">
    <source>
        <dbReference type="ARBA" id="ARBA00023180"/>
    </source>
</evidence>
<dbReference type="OMA" id="HNCAMAT"/>
<dbReference type="Pfam" id="PF15056">
    <property type="entry name" value="NRN1"/>
    <property type="match status" value="1"/>
</dbReference>
<dbReference type="GO" id="GO:0005886">
    <property type="term" value="C:plasma membrane"/>
    <property type="evidence" value="ECO:0007669"/>
    <property type="project" value="UniProtKB-SubCell"/>
</dbReference>
<evidence type="ECO:0000256" key="5">
    <source>
        <dbReference type="ARBA" id="ARBA00022729"/>
    </source>
</evidence>
<protein>
    <recommendedName>
        <fullName evidence="11">Neuritin 1</fullName>
    </recommendedName>
</protein>
<keyword evidence="8" id="KW-0449">Lipoprotein</keyword>
<reference evidence="9" key="2">
    <citation type="submission" date="2025-09" db="UniProtKB">
        <authorList>
            <consortium name="Ensembl"/>
        </authorList>
    </citation>
    <scope>IDENTIFICATION</scope>
</reference>
<evidence type="ECO:0000256" key="8">
    <source>
        <dbReference type="ARBA" id="ARBA00023288"/>
    </source>
</evidence>
<evidence type="ECO:0000313" key="10">
    <source>
        <dbReference type="Proteomes" id="UP000594220"/>
    </source>
</evidence>
<organism evidence="9 10">
    <name type="scientific">Crocodylus porosus</name>
    <name type="common">Saltwater crocodile</name>
    <name type="synonym">Estuarine crocodile</name>
    <dbReference type="NCBI Taxonomy" id="8502"/>
    <lineage>
        <taxon>Eukaryota</taxon>
        <taxon>Metazoa</taxon>
        <taxon>Chordata</taxon>
        <taxon>Craniata</taxon>
        <taxon>Vertebrata</taxon>
        <taxon>Euteleostomi</taxon>
        <taxon>Archelosauria</taxon>
        <taxon>Archosauria</taxon>
        <taxon>Crocodylia</taxon>
        <taxon>Longirostres</taxon>
        <taxon>Crocodylidae</taxon>
        <taxon>Crocodylus</taxon>
    </lineage>
</organism>
<dbReference type="GO" id="GO:0098552">
    <property type="term" value="C:side of membrane"/>
    <property type="evidence" value="ECO:0007669"/>
    <property type="project" value="UniProtKB-KW"/>
</dbReference>
<keyword evidence="6" id="KW-0472">Membrane</keyword>
<keyword evidence="3" id="KW-1003">Cell membrane</keyword>
<dbReference type="Ensembl" id="ENSCPRT00005020210.1">
    <property type="protein sequence ID" value="ENSCPRP00005017263.1"/>
    <property type="gene ID" value="ENSCPRG00005012021.1"/>
</dbReference>
<proteinExistence type="inferred from homology"/>
<comment type="similarity">
    <text evidence="2">Belongs to the neuritin family.</text>
</comment>
<dbReference type="PANTHER" id="PTHR15902:SF5">
    <property type="entry name" value="NEURITIN"/>
    <property type="match status" value="1"/>
</dbReference>
<keyword evidence="10" id="KW-1185">Reference proteome</keyword>
<dbReference type="AlphaFoldDB" id="A0A7M4F1V9"/>
<evidence type="ECO:0000256" key="2">
    <source>
        <dbReference type="ARBA" id="ARBA00008377"/>
    </source>
</evidence>
<keyword evidence="7" id="KW-0325">Glycoprotein</keyword>
<dbReference type="Proteomes" id="UP000594220">
    <property type="component" value="Unplaced"/>
</dbReference>